<name>A0A8J5YU46_9ROSI</name>
<sequence>MASLKYEIPLLDRNTRFALWQIKMQAVLAQMDLEDALLGIDKMPSTLTDEEKKRKDRKALTQLHLHLSNEILQDVMKEKTAAALWKRLEQICMSKTLTSKLHMKQRLYAHRLEEGASVHEHLTVFKEILSNLEAMEVQYDKEDLGLILLCSLPPSYSTFRDTILYSRESLTVDEVYDSLTSYDKMKHLVVKPDSQGEGLIVRGRQDRNTDDDRGRTQERNHRGKSKGRSKSSNRGKTCNFCKKKGHIKSECYKLQNKIKREAANQKGKQPENSGEADVVEDYSDGELVVASVNDSKVSEEWILDSGCTFHMSPNRDWFTTYETVSEGVVLMGNNASCKIAGVGTIKVKMFDGVVRTLSDVRYVPELKRNLISLSTLDSKGYRYTAESGVLKISKGSLVVMKGQRKTAKLYVLQGSTVTGDAAVASSSLSDDDITKLWHMRLGHMSENGMVELSKRGLLDGQGICKVNFCEHCVFGKQKRVRFTRGIHNTKETLEYIHSDLWGPSRVPSRGGANYMLTFIDDFSRKVRAFFLKQKSDVFSAFKSWKIMIEKQTGKQIKYLRTDNGLEFCSDEFNRLCKSEGIVRHLTVRHTPQQNGVAERMNRTIMEKVRCMLSNANLPKSFWAEAASTACFLINRSPSVAIEKKTPQEVWSGNPANYSDLKIFGCPAYAHVNNGKLEPRSIKCVFLGYKAGVKGYKLWCPENRKVVISRDVVFDETAMLPNLSLKDCSNKENQKQVEHQINTESTPQVSTKIENRVASSPQYSIAKNRTKREIKPPKKYAEADLVAYALNVAEDIDANQEPSNYSEAISCEDSEKWMFAMQEEMESLHKNKTWDLVKLPKGKKTVRCKWVFKKKEGTPGVEEPKYKARLVAKGYSQVPGVDFTDVFSPVVKHSSIRALLGIVAMHDLELEQLDVKTAFLHGELEEDIYMQQPEGFTVSEKEDYVCLLKKSLYGLKQSPRQWYKRFDSFMTSHDFKRSSFDSCVYFKKNNDGSFVYLLLYVDDMLIAAKDKGEIRKVKAQLSEEFEMKDLGPAKKILGMEILRDRKTSKLYLSQKGYIEKLLCRFNMRSAKPVSTPLAAHFRLSSALSPQSDDEIKYMSHVPYSSAVGSLMYAMVCSRPDLSYAVSAVSRYMANPGKEHWKAVQWILRYLRGTTDVCLQFGRTEDGVIGYVDADFAGDLDRRRSLTGYVFTIGGCAISWKATLQTTVALSTTEAEYMAITEACKEAIWLKGLFSELNEDLQISTVFCDSQSAIFLTKDQMFHERTKHIDVRYHFVRDIIARGDIVVSKISTHENPADMMTKSLPITKFEHCLDLPPPSNLVNLPDATDCLSEQRSTPSFGIAFDIDGVVLRGNTPIGGASRALRRLYDGSGVLKVPFVFLTNGDMMNEAAYSIDIVGFNFSLFTGGGIRESKRAAELSELLGVKISPSQVLQGHSPFKQLVDRFENELIVAVGKGEPAVVMSEYGFKNVISIDEYALYFDNIDPLAPYKKWGTIDFAVDRTRKCSINSKRVRAAFIVSDSVDWSRDIQVLCDILRTGGLPASEEGPQPPLYFAHDDLKYQGAFPSERLGMGAFRIALESVFNSIHAEALKYTYFGKPNPVAFKNAEVVLKQQASFIYRELNIMNHANSGSHDFQTLYMIGDNPAVDIKGARQAGNPWFPILTRTGVFKGDHHSNHPEFLANMVVDTVEEAVDFILRNEHQITD</sequence>
<dbReference type="Pfam" id="PF00665">
    <property type="entry name" value="rve"/>
    <property type="match status" value="1"/>
</dbReference>
<dbReference type="NCBIfam" id="TIGR01456">
    <property type="entry name" value="CECR5"/>
    <property type="match status" value="1"/>
</dbReference>
<dbReference type="Pfam" id="PF14223">
    <property type="entry name" value="Retrotran_gag_2"/>
    <property type="match status" value="1"/>
</dbReference>
<dbReference type="InterPro" id="IPR036397">
    <property type="entry name" value="RNaseH_sf"/>
</dbReference>
<dbReference type="Pfam" id="PF07727">
    <property type="entry name" value="RVT_2"/>
    <property type="match status" value="1"/>
</dbReference>
<keyword evidence="2" id="KW-0479">Metal-binding</keyword>
<dbReference type="Pfam" id="PF22936">
    <property type="entry name" value="Pol_BBD"/>
    <property type="match status" value="1"/>
</dbReference>
<dbReference type="PROSITE" id="PS50994">
    <property type="entry name" value="INTEGRASE"/>
    <property type="match status" value="1"/>
</dbReference>
<dbReference type="SUPFAM" id="SSF56672">
    <property type="entry name" value="DNA/RNA polymerases"/>
    <property type="match status" value="1"/>
</dbReference>
<feature type="compositionally biased region" description="Basic and acidic residues" evidence="5">
    <location>
        <begin position="203"/>
        <end position="220"/>
    </location>
</feature>
<feature type="region of interest" description="Disordered" evidence="5">
    <location>
        <begin position="195"/>
        <end position="238"/>
    </location>
</feature>
<dbReference type="EMBL" id="JAHUZN010000008">
    <property type="protein sequence ID" value="KAG8484771.1"/>
    <property type="molecule type" value="Genomic_DNA"/>
</dbReference>
<dbReference type="NCBIfam" id="TIGR01460">
    <property type="entry name" value="HAD-SF-IIA"/>
    <property type="match status" value="1"/>
</dbReference>
<feature type="domain" description="Integrase catalytic" evidence="6">
    <location>
        <begin position="487"/>
        <end position="654"/>
    </location>
</feature>
<reference evidence="7 8" key="1">
    <citation type="journal article" date="2021" name="bioRxiv">
        <title>The Gossypium anomalum genome as a resource for cotton improvement and evolutionary analysis of hybrid incompatibility.</title>
        <authorList>
            <person name="Grover C.E."/>
            <person name="Yuan D."/>
            <person name="Arick M.A."/>
            <person name="Miller E.R."/>
            <person name="Hu G."/>
            <person name="Peterson D.G."/>
            <person name="Wendel J.F."/>
            <person name="Udall J.A."/>
        </authorList>
    </citation>
    <scope>NUCLEOTIDE SEQUENCE [LARGE SCALE GENOMIC DNA]</scope>
    <source>
        <strain evidence="7">JFW-Udall</strain>
        <tissue evidence="7">Leaf</tissue>
    </source>
</reference>
<dbReference type="InterPro" id="IPR013103">
    <property type="entry name" value="RVT_2"/>
</dbReference>
<protein>
    <recommendedName>
        <fullName evidence="6">Integrase catalytic domain-containing protein</fullName>
    </recommendedName>
</protein>
<dbReference type="Pfam" id="PF13976">
    <property type="entry name" value="gag_pre-integrs"/>
    <property type="match status" value="1"/>
</dbReference>
<evidence type="ECO:0000259" key="6">
    <source>
        <dbReference type="PROSITE" id="PS50994"/>
    </source>
</evidence>
<evidence type="ECO:0000313" key="7">
    <source>
        <dbReference type="EMBL" id="KAG8484771.1"/>
    </source>
</evidence>
<dbReference type="CDD" id="cd09272">
    <property type="entry name" value="RNase_HI_RT_Ty1"/>
    <property type="match status" value="1"/>
</dbReference>
<keyword evidence="3" id="KW-0064">Aspartyl protease</keyword>
<dbReference type="Pfam" id="PF25597">
    <property type="entry name" value="SH3_retrovirus"/>
    <property type="match status" value="1"/>
</dbReference>
<dbReference type="InterPro" id="IPR001584">
    <property type="entry name" value="Integrase_cat-core"/>
</dbReference>
<keyword evidence="1" id="KW-0645">Protease</keyword>
<dbReference type="Pfam" id="PF13242">
    <property type="entry name" value="Hydrolase_like"/>
    <property type="match status" value="1"/>
</dbReference>
<gene>
    <name evidence="7" type="ORF">CXB51_021134</name>
</gene>
<dbReference type="InterPro" id="IPR039537">
    <property type="entry name" value="Retrotran_Ty1/copia-like"/>
</dbReference>
<dbReference type="InterPro" id="IPR023214">
    <property type="entry name" value="HAD_sf"/>
</dbReference>
<proteinExistence type="predicted"/>
<keyword evidence="4" id="KW-0378">Hydrolase</keyword>
<dbReference type="InterPro" id="IPR025724">
    <property type="entry name" value="GAG-pre-integrase_dom"/>
</dbReference>
<dbReference type="FunFam" id="3.40.50.1000:FF:000137">
    <property type="entry name" value="Hydrolase family protein / HAD-superfamily protein"/>
    <property type="match status" value="1"/>
</dbReference>
<dbReference type="GO" id="GO:0046872">
    <property type="term" value="F:metal ion binding"/>
    <property type="evidence" value="ECO:0007669"/>
    <property type="project" value="UniProtKB-KW"/>
</dbReference>
<dbReference type="PANTHER" id="PTHR42648:SF28">
    <property type="entry name" value="TRANSPOSON-ENCODED PROTEIN WITH RIBONUCLEASE H-LIKE AND RETROVIRUS ZINC FINGER-LIKE DOMAINS"/>
    <property type="match status" value="1"/>
</dbReference>
<keyword evidence="8" id="KW-1185">Reference proteome</keyword>
<dbReference type="SUPFAM" id="SSF53098">
    <property type="entry name" value="Ribonuclease H-like"/>
    <property type="match status" value="1"/>
</dbReference>
<dbReference type="InterPro" id="IPR043502">
    <property type="entry name" value="DNA/RNA_pol_sf"/>
</dbReference>
<dbReference type="GO" id="GO:0004190">
    <property type="term" value="F:aspartic-type endopeptidase activity"/>
    <property type="evidence" value="ECO:0007669"/>
    <property type="project" value="UniProtKB-KW"/>
</dbReference>
<organism evidence="7 8">
    <name type="scientific">Gossypium anomalum</name>
    <dbReference type="NCBI Taxonomy" id="47600"/>
    <lineage>
        <taxon>Eukaryota</taxon>
        <taxon>Viridiplantae</taxon>
        <taxon>Streptophyta</taxon>
        <taxon>Embryophyta</taxon>
        <taxon>Tracheophyta</taxon>
        <taxon>Spermatophyta</taxon>
        <taxon>Magnoliopsida</taxon>
        <taxon>eudicotyledons</taxon>
        <taxon>Gunneridae</taxon>
        <taxon>Pentapetalae</taxon>
        <taxon>rosids</taxon>
        <taxon>malvids</taxon>
        <taxon>Malvales</taxon>
        <taxon>Malvaceae</taxon>
        <taxon>Malvoideae</taxon>
        <taxon>Gossypium</taxon>
    </lineage>
</organism>
<evidence type="ECO:0000256" key="1">
    <source>
        <dbReference type="ARBA" id="ARBA00022670"/>
    </source>
</evidence>
<dbReference type="GO" id="GO:0006508">
    <property type="term" value="P:proteolysis"/>
    <property type="evidence" value="ECO:0007669"/>
    <property type="project" value="UniProtKB-KW"/>
</dbReference>
<dbReference type="Proteomes" id="UP000701853">
    <property type="component" value="Chromosome 8"/>
</dbReference>
<dbReference type="Gene3D" id="3.40.50.1000">
    <property type="entry name" value="HAD superfamily/HAD-like"/>
    <property type="match status" value="2"/>
</dbReference>
<dbReference type="InterPro" id="IPR006357">
    <property type="entry name" value="HAD-SF_hydro_IIA"/>
</dbReference>
<evidence type="ECO:0000313" key="8">
    <source>
        <dbReference type="Proteomes" id="UP000701853"/>
    </source>
</evidence>
<dbReference type="InterPro" id="IPR012337">
    <property type="entry name" value="RNaseH-like_sf"/>
</dbReference>
<evidence type="ECO:0000256" key="5">
    <source>
        <dbReference type="SAM" id="MobiDB-lite"/>
    </source>
</evidence>
<dbReference type="Gene3D" id="3.30.420.10">
    <property type="entry name" value="Ribonuclease H-like superfamily/Ribonuclease H"/>
    <property type="match status" value="1"/>
</dbReference>
<evidence type="ECO:0000256" key="3">
    <source>
        <dbReference type="ARBA" id="ARBA00022750"/>
    </source>
</evidence>
<dbReference type="InterPro" id="IPR036412">
    <property type="entry name" value="HAD-like_sf"/>
</dbReference>
<dbReference type="GO" id="GO:0003676">
    <property type="term" value="F:nucleic acid binding"/>
    <property type="evidence" value="ECO:0007669"/>
    <property type="project" value="InterPro"/>
</dbReference>
<dbReference type="InterPro" id="IPR057670">
    <property type="entry name" value="SH3_retrovirus"/>
</dbReference>
<dbReference type="InterPro" id="IPR054722">
    <property type="entry name" value="PolX-like_BBD"/>
</dbReference>
<dbReference type="InterPro" id="IPR006353">
    <property type="entry name" value="HAD-SF_hydro_IIA_CECR5"/>
</dbReference>
<feature type="compositionally biased region" description="Basic residues" evidence="5">
    <location>
        <begin position="221"/>
        <end position="233"/>
    </location>
</feature>
<dbReference type="OrthoDB" id="509472at2759"/>
<comment type="caution">
    <text evidence="7">The sequence shown here is derived from an EMBL/GenBank/DDBJ whole genome shotgun (WGS) entry which is preliminary data.</text>
</comment>
<dbReference type="GO" id="GO:0015074">
    <property type="term" value="P:DNA integration"/>
    <property type="evidence" value="ECO:0007669"/>
    <property type="project" value="InterPro"/>
</dbReference>
<accession>A0A8J5YU46</accession>
<evidence type="ECO:0000256" key="2">
    <source>
        <dbReference type="ARBA" id="ARBA00022723"/>
    </source>
</evidence>
<dbReference type="Pfam" id="PF13344">
    <property type="entry name" value="Hydrolase_6"/>
    <property type="match status" value="1"/>
</dbReference>
<dbReference type="SUPFAM" id="SSF56784">
    <property type="entry name" value="HAD-like"/>
    <property type="match status" value="1"/>
</dbReference>
<evidence type="ECO:0000256" key="4">
    <source>
        <dbReference type="ARBA" id="ARBA00022801"/>
    </source>
</evidence>
<dbReference type="PANTHER" id="PTHR42648">
    <property type="entry name" value="TRANSPOSASE, PUTATIVE-RELATED"/>
    <property type="match status" value="1"/>
</dbReference>